<dbReference type="PANTHER" id="PTHR39614:SF2">
    <property type="entry name" value="INTEGRAL MEMBRANE PROTEIN"/>
    <property type="match status" value="1"/>
</dbReference>
<dbReference type="Pfam" id="PF20684">
    <property type="entry name" value="Fung_rhodopsin"/>
    <property type="match status" value="1"/>
</dbReference>
<dbReference type="RefSeq" id="XP_058307090.1">
    <property type="nucleotide sequence ID" value="XM_058454841.1"/>
</dbReference>
<organism evidence="3 4">
    <name type="scientific">Penicillium cinerascens</name>
    <dbReference type="NCBI Taxonomy" id="70096"/>
    <lineage>
        <taxon>Eukaryota</taxon>
        <taxon>Fungi</taxon>
        <taxon>Dikarya</taxon>
        <taxon>Ascomycota</taxon>
        <taxon>Pezizomycotina</taxon>
        <taxon>Eurotiomycetes</taxon>
        <taxon>Eurotiomycetidae</taxon>
        <taxon>Eurotiales</taxon>
        <taxon>Aspergillaceae</taxon>
        <taxon>Penicillium</taxon>
    </lineage>
</organism>
<dbReference type="GeneID" id="83182142"/>
<gene>
    <name evidence="3" type="ORF">N7498_007779</name>
</gene>
<dbReference type="AlphaFoldDB" id="A0A9W9JLK2"/>
<accession>A0A9W9JLK2</accession>
<sequence length="390" mass="43370">MESAAPYAISVRDQTGSIVIVETLFMSWMILVTLIRLYLRLAINGPLQIDDLIVFIGSVMAVAHTGTIMGAISHGLGRSQDESMLSDLKQAGKTGKCMDYKTDGDWVQGVYAANLFFLAGHGAAKISTCLLLQRLGRQKHYLLCSKILLGAVVVWTVTSMLAIATSCLPQYQFMMPQHCGNVGTAWKAITAFDIITEIFTFGMSILLVWGIQMQRKEKGAVIFAFGTRTLCVPDIAKEQDLKWILISFVIFRLIIITIIRQVFLDRSLFHHDAPLRLSDSIIATAALLHCSIMMATVPCLKPFVISFNTGWGQGVKNRNGENTYFTPAGKSTSAIRSQAYTTNQGEEDEANLTVTRHSRDSQNSHRLIIHQRREWTVEEDYEMHSLGDGI</sequence>
<feature type="transmembrane region" description="Helical" evidence="1">
    <location>
        <begin position="281"/>
        <end position="300"/>
    </location>
</feature>
<evidence type="ECO:0000313" key="4">
    <source>
        <dbReference type="Proteomes" id="UP001150904"/>
    </source>
</evidence>
<feature type="transmembrane region" description="Helical" evidence="1">
    <location>
        <begin position="243"/>
        <end position="261"/>
    </location>
</feature>
<dbReference type="Proteomes" id="UP001150904">
    <property type="component" value="Unassembled WGS sequence"/>
</dbReference>
<proteinExistence type="predicted"/>
<protein>
    <recommendedName>
        <fullName evidence="2">Rhodopsin domain-containing protein</fullName>
    </recommendedName>
</protein>
<keyword evidence="1" id="KW-0812">Transmembrane</keyword>
<evidence type="ECO:0000313" key="3">
    <source>
        <dbReference type="EMBL" id="KAJ5198662.1"/>
    </source>
</evidence>
<feature type="transmembrane region" description="Helical" evidence="1">
    <location>
        <begin position="110"/>
        <end position="132"/>
    </location>
</feature>
<keyword evidence="1" id="KW-0472">Membrane</keyword>
<dbReference type="PANTHER" id="PTHR39614">
    <property type="entry name" value="INTEGRAL MEMBRANE PROTEIN"/>
    <property type="match status" value="1"/>
</dbReference>
<reference evidence="3" key="1">
    <citation type="submission" date="2022-12" db="EMBL/GenBank/DDBJ databases">
        <authorList>
            <person name="Petersen C."/>
        </authorList>
    </citation>
    <scope>NUCLEOTIDE SEQUENCE</scope>
    <source>
        <strain evidence="3">IBT 15544</strain>
    </source>
</reference>
<comment type="caution">
    <text evidence="3">The sequence shown here is derived from an EMBL/GenBank/DDBJ whole genome shotgun (WGS) entry which is preliminary data.</text>
</comment>
<evidence type="ECO:0000259" key="2">
    <source>
        <dbReference type="Pfam" id="PF20684"/>
    </source>
</evidence>
<evidence type="ECO:0000256" key="1">
    <source>
        <dbReference type="SAM" id="Phobius"/>
    </source>
</evidence>
<reference evidence="3" key="2">
    <citation type="journal article" date="2023" name="IMA Fungus">
        <title>Comparative genomic study of the Penicillium genus elucidates a diverse pangenome and 15 lateral gene transfer events.</title>
        <authorList>
            <person name="Petersen C."/>
            <person name="Sorensen T."/>
            <person name="Nielsen M.R."/>
            <person name="Sondergaard T.E."/>
            <person name="Sorensen J.L."/>
            <person name="Fitzpatrick D.A."/>
            <person name="Frisvad J.C."/>
            <person name="Nielsen K.L."/>
        </authorList>
    </citation>
    <scope>NUCLEOTIDE SEQUENCE</scope>
    <source>
        <strain evidence="3">IBT 15544</strain>
    </source>
</reference>
<dbReference type="OrthoDB" id="3918601at2759"/>
<keyword evidence="1" id="KW-1133">Transmembrane helix</keyword>
<keyword evidence="4" id="KW-1185">Reference proteome</keyword>
<feature type="domain" description="Rhodopsin" evidence="2">
    <location>
        <begin position="35"/>
        <end position="304"/>
    </location>
</feature>
<dbReference type="InterPro" id="IPR049326">
    <property type="entry name" value="Rhodopsin_dom_fungi"/>
</dbReference>
<name>A0A9W9JLK2_9EURO</name>
<feature type="transmembrane region" description="Helical" evidence="1">
    <location>
        <begin position="16"/>
        <end position="39"/>
    </location>
</feature>
<feature type="transmembrane region" description="Helical" evidence="1">
    <location>
        <begin position="144"/>
        <end position="165"/>
    </location>
</feature>
<feature type="transmembrane region" description="Helical" evidence="1">
    <location>
        <begin position="185"/>
        <end position="209"/>
    </location>
</feature>
<dbReference type="EMBL" id="JAPQKR010000014">
    <property type="protein sequence ID" value="KAJ5198662.1"/>
    <property type="molecule type" value="Genomic_DNA"/>
</dbReference>
<feature type="transmembrane region" description="Helical" evidence="1">
    <location>
        <begin position="51"/>
        <end position="76"/>
    </location>
</feature>